<feature type="compositionally biased region" description="Polar residues" evidence="5">
    <location>
        <begin position="349"/>
        <end position="359"/>
    </location>
</feature>
<dbReference type="Pfam" id="PF14656">
    <property type="entry name" value="RAB3GAP2_C"/>
    <property type="match status" value="3"/>
</dbReference>
<evidence type="ECO:0000256" key="4">
    <source>
        <dbReference type="ARBA" id="ARBA00022490"/>
    </source>
</evidence>
<feature type="region of interest" description="Disordered" evidence="5">
    <location>
        <begin position="348"/>
        <end position="367"/>
    </location>
</feature>
<dbReference type="InParanoid" id="A0A1X7U734"/>
<protein>
    <recommendedName>
        <fullName evidence="9">Rab3-GAP regulatory subunit N-terminal domain-containing protein</fullName>
    </recommendedName>
</protein>
<evidence type="ECO:0008006" key="9">
    <source>
        <dbReference type="Google" id="ProtNLM"/>
    </source>
</evidence>
<evidence type="ECO:0000259" key="7">
    <source>
        <dbReference type="Pfam" id="PF14656"/>
    </source>
</evidence>
<dbReference type="OrthoDB" id="2019917at2759"/>
<reference evidence="8" key="1">
    <citation type="submission" date="2017-05" db="UniProtKB">
        <authorList>
            <consortium name="EnsemblMetazoa"/>
        </authorList>
    </citation>
    <scope>IDENTIFICATION</scope>
</reference>
<dbReference type="GO" id="GO:0005737">
    <property type="term" value="C:cytoplasm"/>
    <property type="evidence" value="ECO:0007669"/>
    <property type="project" value="UniProtKB-SubCell"/>
</dbReference>
<proteinExistence type="inferred from homology"/>
<evidence type="ECO:0000256" key="2">
    <source>
        <dbReference type="ARBA" id="ARBA00008153"/>
    </source>
</evidence>
<name>A0A1X7U734_AMPQE</name>
<evidence type="ECO:0000313" key="8">
    <source>
        <dbReference type="EnsemblMetazoa" id="Aqu2.1.23314_001"/>
    </source>
</evidence>
<organism evidence="8">
    <name type="scientific">Amphimedon queenslandica</name>
    <name type="common">Sponge</name>
    <dbReference type="NCBI Taxonomy" id="400682"/>
    <lineage>
        <taxon>Eukaryota</taxon>
        <taxon>Metazoa</taxon>
        <taxon>Porifera</taxon>
        <taxon>Demospongiae</taxon>
        <taxon>Heteroscleromorpha</taxon>
        <taxon>Haplosclerida</taxon>
        <taxon>Niphatidae</taxon>
        <taxon>Amphimedon</taxon>
    </lineage>
</organism>
<accession>A0A1X7U734</accession>
<dbReference type="GO" id="GO:0005096">
    <property type="term" value="F:GTPase activator activity"/>
    <property type="evidence" value="ECO:0007669"/>
    <property type="project" value="UniProtKB-KW"/>
</dbReference>
<dbReference type="PANTHER" id="PTHR12472:SF0">
    <property type="entry name" value="RAB3 GTPASE-ACTIVATING PROTEIN NON-CATALYTIC SUBUNIT"/>
    <property type="match status" value="1"/>
</dbReference>
<dbReference type="PANTHER" id="PTHR12472">
    <property type="entry name" value="RAB3-GAP REGULATORY DOMAIN"/>
    <property type="match status" value="1"/>
</dbReference>
<feature type="domain" description="Rab3-GAP regulatory subunit N-terminal" evidence="6">
    <location>
        <begin position="133"/>
        <end position="475"/>
    </location>
</feature>
<dbReference type="STRING" id="400682.A0A1X7U734"/>
<evidence type="ECO:0000256" key="1">
    <source>
        <dbReference type="ARBA" id="ARBA00004496"/>
    </source>
</evidence>
<dbReference type="InterPro" id="IPR032839">
    <property type="entry name" value="RAB3GAP_N"/>
</dbReference>
<keyword evidence="4" id="KW-0963">Cytoplasm</keyword>
<evidence type="ECO:0000256" key="5">
    <source>
        <dbReference type="SAM" id="MobiDB-lite"/>
    </source>
</evidence>
<comment type="similarity">
    <text evidence="2">Belongs to the Rab3-GAP regulatory subunit family.</text>
</comment>
<dbReference type="InterPro" id="IPR029257">
    <property type="entry name" value="RAB3GAP2_C"/>
</dbReference>
<dbReference type="EnsemblMetazoa" id="Aqu2.1.23314_001">
    <property type="protein sequence ID" value="Aqu2.1.23314_001"/>
    <property type="gene ID" value="Aqu2.1.23314"/>
</dbReference>
<comment type="subcellular location">
    <subcellularLocation>
        <location evidence="1">Cytoplasm</location>
    </subcellularLocation>
</comment>
<evidence type="ECO:0000256" key="3">
    <source>
        <dbReference type="ARBA" id="ARBA00022468"/>
    </source>
</evidence>
<feature type="domain" description="Rab3GAP regulatory subunit C-terminal" evidence="7">
    <location>
        <begin position="961"/>
        <end position="1033"/>
    </location>
</feature>
<feature type="domain" description="Rab3GAP regulatory subunit C-terminal" evidence="7">
    <location>
        <begin position="1159"/>
        <end position="1298"/>
    </location>
</feature>
<sequence length="1345" mass="148891">MTTNIKALKPTRLDKQPGGGSLTMVVAGAIHSSTPGVSLSHARNNMAVEMKSVLLMPKGPLSSILLDEDSEHDIMHSFCPTGRLFAFLTQAQAQFIATEGHPNMSTVSSTLYANSFIGKLDVITDPILPAPLATAVCVLPIALIKGGVPQLSSIVMIGFDDGSIAAYSKSGRMIFMQQLSPDNSVIKIRTMSTAQKQSTSSIIVLFNGGIVCIIDGISLSELIEEKVSDKSDAAGAQTHLIYKKYSLEQQTGRLDAALIGHSLPSYFDHLREASVVDGYESIIKQGPLNEAKLIVVGEQPMISLYRLNKDAGSINVSEVVHEVASRMTNAVLDKLSFASGWLGWGGANRKTTPTSPPQQQEEKQQRSLNIRMSTNIPDLRRVVCSISVSPLADLAALVDEFGRILLLDINNLIIRRMWKGYRGAQCGWLLVSDPVNTERQTQCLCVYLPRRGIIEFWPVQCGLRAGVCSIGRNCTIFYTNRAIFGRGDVIKGLNIPSPSFGDMLMALTPEGHLVTFTVPFSSLVKRNNPLSHDFHILQNLQKNLIKGEELAGGSFENVCTGVKSSQSLLEVIQILIKNYSKGNRSSFTATLDIAINRCTSNKNCSVPVELLNHFKIIKSLSVMYFEIEDNINIISSKDVPVISSLYECLDNFVGMKSKIEIISQLITLYYGLYQSSMNVTPTFSLADFLFCFEVGVCEVSCLLPESTNQIAAGTAIDHFSLDVEIKSDLSQSMLMSLASFIYQVPLLRCNCTGLNQILVNCPVSCYSLTVLLIKYFASDFIPEAEASLILSSLYSILSTLIKKIHEKDKLHSEVLDVLSCTSFVGQALLVALLCQKLMLNLDGGRRSKEEKEEEEEWETVRVEEEVWSILIDQLMILTRLTLITGSMTQPLPPIMYVSDEFEGDIGQMELNPLFKGNQVVSVNTLERCGPVLLTNCIARRIVDKRENGLSTSELWNNPINNEILLELLKMFPHSLSLDNVLVYCAIHSASQWNKESSDMISLSLNYIEYIQSPIVTRGVCSFLWHVYLEKNFFQLLEDSKKTVVCRNSYNASLLWAGRSLLHCLEQLAFCREDLTDTPTESTLIHSPSGILFLHSLIKLFPSLDSTLLSTGIQLLLQGEILLDAGSTLSVFTYYAPVVRSWFKKGLFLSSYKSGDNVGKAVIQKRTKFLNDAVINIIKDREPSIASLVSFSSLRSQPVTQCSCSAKGYTEISLSLSSLWGVSGVQYHWIANLLCAGFTDKGLNIFHSLSSEKESVANQLLHVTGQLCGYLMNNIEVSRQSSVLAQSPPSLLEWIRKQKNYFSFIESKPKCTGNDLLFVMDSLRPHIDRKNENIINELIVFIKLIN</sequence>
<feature type="domain" description="Rab3GAP regulatory subunit C-terminal" evidence="7">
    <location>
        <begin position="816"/>
        <end position="943"/>
    </location>
</feature>
<dbReference type="eggNOG" id="KOG2727">
    <property type="taxonomic scope" value="Eukaryota"/>
</dbReference>
<dbReference type="InterPro" id="IPR026059">
    <property type="entry name" value="Rab3GAP2"/>
</dbReference>
<keyword evidence="3" id="KW-0343">GTPase activation</keyword>
<evidence type="ECO:0000259" key="6">
    <source>
        <dbReference type="Pfam" id="PF14655"/>
    </source>
</evidence>
<dbReference type="Pfam" id="PF14655">
    <property type="entry name" value="RAB3GAP2_N"/>
    <property type="match status" value="1"/>
</dbReference>